<dbReference type="Pfam" id="PF06985">
    <property type="entry name" value="HET"/>
    <property type="match status" value="1"/>
</dbReference>
<evidence type="ECO:0000313" key="2">
    <source>
        <dbReference type="EMBL" id="KAH7042055.1"/>
    </source>
</evidence>
<dbReference type="Proteomes" id="UP000774617">
    <property type="component" value="Unassembled WGS sequence"/>
</dbReference>
<name>A0ABQ8G409_9PEZI</name>
<reference evidence="2 3" key="1">
    <citation type="journal article" date="2021" name="Nat. Commun.">
        <title>Genetic determinants of endophytism in the Arabidopsis root mycobiome.</title>
        <authorList>
            <person name="Mesny F."/>
            <person name="Miyauchi S."/>
            <person name="Thiergart T."/>
            <person name="Pickel B."/>
            <person name="Atanasova L."/>
            <person name="Karlsson M."/>
            <person name="Huettel B."/>
            <person name="Barry K.W."/>
            <person name="Haridas S."/>
            <person name="Chen C."/>
            <person name="Bauer D."/>
            <person name="Andreopoulos W."/>
            <person name="Pangilinan J."/>
            <person name="LaButti K."/>
            <person name="Riley R."/>
            <person name="Lipzen A."/>
            <person name="Clum A."/>
            <person name="Drula E."/>
            <person name="Henrissat B."/>
            <person name="Kohler A."/>
            <person name="Grigoriev I.V."/>
            <person name="Martin F.M."/>
            <person name="Hacquard S."/>
        </authorList>
    </citation>
    <scope>NUCLEOTIDE SEQUENCE [LARGE SCALE GENOMIC DNA]</scope>
    <source>
        <strain evidence="2 3">MPI-SDFR-AT-0080</strain>
    </source>
</reference>
<evidence type="ECO:0000313" key="3">
    <source>
        <dbReference type="Proteomes" id="UP000774617"/>
    </source>
</evidence>
<protein>
    <submittedName>
        <fullName evidence="2">Heterokaryon incompatibility protein-domain-containing protein</fullName>
    </submittedName>
</protein>
<dbReference type="PANTHER" id="PTHR24148:SF64">
    <property type="entry name" value="HETEROKARYON INCOMPATIBILITY DOMAIN-CONTAINING PROTEIN"/>
    <property type="match status" value="1"/>
</dbReference>
<dbReference type="InterPro" id="IPR010730">
    <property type="entry name" value="HET"/>
</dbReference>
<feature type="domain" description="Heterokaryon incompatibility" evidence="1">
    <location>
        <begin position="44"/>
        <end position="183"/>
    </location>
</feature>
<proteinExistence type="predicted"/>
<evidence type="ECO:0000259" key="1">
    <source>
        <dbReference type="Pfam" id="PF06985"/>
    </source>
</evidence>
<dbReference type="Pfam" id="PF26639">
    <property type="entry name" value="Het-6_barrel"/>
    <property type="match status" value="1"/>
</dbReference>
<sequence>MKFNYAPLVDPTVTIRVLVVEPGGWDEPIICSLRHVDLQDEPHYEAISYCWGGSVKSQAVILHGSPLAVTKNAHGALRNFRREYGQSQRNLWIGSICIDQANEAEKAHQVAIMGDIYRKSTHTLVWLGEDDGTIADARQNIAEHYIIGAGASGSHQWPYPACVGEVVNLYERPWFSRLWVVQEVILSPVSTFVSGENEVDWPEVGKAATWLLYKAGGNGKCDVPPERRAGLWNASGMWKKFDVEHGMNAKNPAPQLERLSLCELVWNTVRFNVSEPKDRIFAVLGLTKWSATNMALPEALRPDYSKNLYSVYRDAITVDLAERKELGILEGGIVDQQSIFSCEKIQTPTWVHRWDKMETEEDPGQLAWWLFKASGEKTEISVSWFQIPQSLLVRGAKVDHIRMVSDTIRRSDFQSVEKQRDLLSSLWLYVKQGSKDCESESVFTFSLILVGGSVNRRRAEKYPNHSRNFAAYLDWLGLCPWIGTIHHPVKLDASGDPKEFEDAMVYALRNRRLFVTREGYIRIGSQLIQENDLVCVLQGANMPYILRPNEPYYHSLWTCYVPGIMDGETDAFRKMLFDIR</sequence>
<organism evidence="2 3">
    <name type="scientific">Macrophomina phaseolina</name>
    <dbReference type="NCBI Taxonomy" id="35725"/>
    <lineage>
        <taxon>Eukaryota</taxon>
        <taxon>Fungi</taxon>
        <taxon>Dikarya</taxon>
        <taxon>Ascomycota</taxon>
        <taxon>Pezizomycotina</taxon>
        <taxon>Dothideomycetes</taxon>
        <taxon>Dothideomycetes incertae sedis</taxon>
        <taxon>Botryosphaeriales</taxon>
        <taxon>Botryosphaeriaceae</taxon>
        <taxon>Macrophomina</taxon>
    </lineage>
</organism>
<accession>A0ABQ8G409</accession>
<gene>
    <name evidence="2" type="ORF">B0J12DRAFT_730893</name>
</gene>
<dbReference type="EMBL" id="JAGTJR010000027">
    <property type="protein sequence ID" value="KAH7042055.1"/>
    <property type="molecule type" value="Genomic_DNA"/>
</dbReference>
<comment type="caution">
    <text evidence="2">The sequence shown here is derived from an EMBL/GenBank/DDBJ whole genome shotgun (WGS) entry which is preliminary data.</text>
</comment>
<dbReference type="InterPro" id="IPR052895">
    <property type="entry name" value="HetReg/Transcr_Mod"/>
</dbReference>
<keyword evidence="3" id="KW-1185">Reference proteome</keyword>
<dbReference type="PANTHER" id="PTHR24148">
    <property type="entry name" value="ANKYRIN REPEAT DOMAIN-CONTAINING PROTEIN 39 HOMOLOG-RELATED"/>
    <property type="match status" value="1"/>
</dbReference>